<evidence type="ECO:0000313" key="2">
    <source>
        <dbReference type="EMBL" id="GJJ09738.1"/>
    </source>
</evidence>
<proteinExistence type="predicted"/>
<sequence>MPNSFQKEAKKEKWLRLGYARAVTKAKVLNKEQYEGSFSTGGELNSRRQKVKFRRNEALKG</sequence>
<feature type="region of interest" description="Disordered" evidence="1">
    <location>
        <begin position="36"/>
        <end position="61"/>
    </location>
</feature>
<gene>
    <name evidence="2" type="ORF">Clacol_003962</name>
</gene>
<reference evidence="2" key="1">
    <citation type="submission" date="2021-10" db="EMBL/GenBank/DDBJ databases">
        <title>De novo Genome Assembly of Clathrus columnatus (Basidiomycota, Fungi) Using Illumina and Nanopore Sequence Data.</title>
        <authorList>
            <person name="Ogiso-Tanaka E."/>
            <person name="Itagaki H."/>
            <person name="Hosoya T."/>
            <person name="Hosaka K."/>
        </authorList>
    </citation>
    <scope>NUCLEOTIDE SEQUENCE</scope>
    <source>
        <strain evidence="2">MO-923</strain>
    </source>
</reference>
<organism evidence="2 3">
    <name type="scientific">Clathrus columnatus</name>
    <dbReference type="NCBI Taxonomy" id="1419009"/>
    <lineage>
        <taxon>Eukaryota</taxon>
        <taxon>Fungi</taxon>
        <taxon>Dikarya</taxon>
        <taxon>Basidiomycota</taxon>
        <taxon>Agaricomycotina</taxon>
        <taxon>Agaricomycetes</taxon>
        <taxon>Phallomycetidae</taxon>
        <taxon>Phallales</taxon>
        <taxon>Clathraceae</taxon>
        <taxon>Clathrus</taxon>
    </lineage>
</organism>
<evidence type="ECO:0000256" key="1">
    <source>
        <dbReference type="SAM" id="MobiDB-lite"/>
    </source>
</evidence>
<keyword evidence="3" id="KW-1185">Reference proteome</keyword>
<protein>
    <submittedName>
        <fullName evidence="2">Uncharacterized protein</fullName>
    </submittedName>
</protein>
<name>A0AAV5A8G2_9AGAM</name>
<dbReference type="EMBL" id="BPWL01000004">
    <property type="protein sequence ID" value="GJJ09738.1"/>
    <property type="molecule type" value="Genomic_DNA"/>
</dbReference>
<dbReference type="Proteomes" id="UP001050691">
    <property type="component" value="Unassembled WGS sequence"/>
</dbReference>
<evidence type="ECO:0000313" key="3">
    <source>
        <dbReference type="Proteomes" id="UP001050691"/>
    </source>
</evidence>
<accession>A0AAV5A8G2</accession>
<dbReference type="AlphaFoldDB" id="A0AAV5A8G2"/>
<comment type="caution">
    <text evidence="2">The sequence shown here is derived from an EMBL/GenBank/DDBJ whole genome shotgun (WGS) entry which is preliminary data.</text>
</comment>